<keyword evidence="3" id="KW-0677">Repeat</keyword>
<keyword evidence="7" id="KW-0804">Transcription</keyword>
<proteinExistence type="predicted"/>
<dbReference type="InterPro" id="IPR007219">
    <property type="entry name" value="XnlR_reg_dom"/>
</dbReference>
<sequence length="778" mass="87361">MTTCGETKSPNARNRRHLCTVVGCGKTFSRLSHLQRHALNHSATQWVCSRCNAAFKRLDLLERHKARHVVKDSLAGGAGLGILHTRRKTISGMEITDTPCPIPRAELDGLDGGGVRPTTFTAALPRNDERASDAANQTPRREGQPIHDSPMVPGSPLDLTNITNGGSPIVDMCELGSMYYDASFDLVHFDVMGFNGSPPGVSPAFMHMAERDEDNRQPGESPLTTYSPRNMEWTGFDSINHTTRQGEPPAMDKATCIETLIRDSVDQTSENEGHTSWSHTQSENVILTNTKRDEILRLLVDTRPVSRDGTLVDGNLPLLSLDSMQEYLDLFLRYFNTLYPMVHVATLQISSADPMFVLSMIILGATYKNKDAHQLSVTLYDAVVPYILSGLISIPLPDLSTLQAFLILECYGMYRAGPYQRENAMLIHTLLFSAIRRVSRYHVRGGIMLPNHLARHNGRWKVFAQAEQYKRLILFVFMWDTQNVSCYSVMPNMSTQTIQVPLPCAQEVWEATTEAAWEQAHASHAEPRIFHDSVKSLVEERGTHHRDPMDRLSLILLLHGLMSMCNDIAHFDNRSIYLGDMDDGEVSWTAWRRRMTHALETWKARYDAYTMASVQQPDGRAAPNHREEGIALLALYHTAHIVINSDIRHLQAAAGAKGIFGHIVMPEDRQESVKWVKQWVHGQATAADHAAWHAAQMLREGILHLKNWDVHGVFHYPWCLVIATLTCWAFHAFGSAPEERTQCAHGNALYTDQRESQEAMNHMVSLMASVSPGNVRRN</sequence>
<dbReference type="GO" id="GO:0006351">
    <property type="term" value="P:DNA-templated transcription"/>
    <property type="evidence" value="ECO:0007669"/>
    <property type="project" value="InterPro"/>
</dbReference>
<dbReference type="GO" id="GO:0008270">
    <property type="term" value="F:zinc ion binding"/>
    <property type="evidence" value="ECO:0007669"/>
    <property type="project" value="UniProtKB-KW"/>
</dbReference>
<dbReference type="GO" id="GO:0000981">
    <property type="term" value="F:DNA-binding transcription factor activity, RNA polymerase II-specific"/>
    <property type="evidence" value="ECO:0007669"/>
    <property type="project" value="InterPro"/>
</dbReference>
<dbReference type="PANTHER" id="PTHR40626:SF18">
    <property type="entry name" value="NICOTINATE CATABOLISM CLUSTER-SPECIFIC TRANSCRIPTION FACTOR"/>
    <property type="match status" value="1"/>
</dbReference>
<keyword evidence="4" id="KW-0863">Zinc-finger</keyword>
<reference evidence="9 10" key="1">
    <citation type="submission" date="2020-01" db="EMBL/GenBank/DDBJ databases">
        <title>Aspergillus terreus IFO 6365 whole genome shotgun sequence.</title>
        <authorList>
            <person name="Kanamasa S."/>
            <person name="Takahashi H."/>
        </authorList>
    </citation>
    <scope>NUCLEOTIDE SEQUENCE [LARGE SCALE GENOMIC DNA]</scope>
    <source>
        <strain evidence="9 10">IFO 6365</strain>
    </source>
</reference>
<dbReference type="EMBL" id="BLJY01000002">
    <property type="protein sequence ID" value="GFF13862.1"/>
    <property type="molecule type" value="Genomic_DNA"/>
</dbReference>
<dbReference type="Gene3D" id="3.30.160.60">
    <property type="entry name" value="Classic Zinc Finger"/>
    <property type="match status" value="1"/>
</dbReference>
<evidence type="ECO:0000256" key="2">
    <source>
        <dbReference type="ARBA" id="ARBA00022723"/>
    </source>
</evidence>
<keyword evidence="8" id="KW-0539">Nucleus</keyword>
<dbReference type="InterPro" id="IPR036236">
    <property type="entry name" value="Znf_C2H2_sf"/>
</dbReference>
<dbReference type="OrthoDB" id="1405595at2759"/>
<protein>
    <submittedName>
        <fullName evidence="9">Related to C2H2 zinc finger protein</fullName>
    </submittedName>
</protein>
<dbReference type="AlphaFoldDB" id="A0A5M3YZJ4"/>
<comment type="caution">
    <text evidence="9">The sequence shown here is derived from an EMBL/GenBank/DDBJ whole genome shotgun (WGS) entry which is preliminary data.</text>
</comment>
<gene>
    <name evidence="9" type="ORF">ATEIFO6365_0002097300</name>
</gene>
<dbReference type="VEuPathDB" id="FungiDB:ATEG_02697"/>
<dbReference type="VEuPathDB" id="FungiDB:ATEG_08618"/>
<dbReference type="Pfam" id="PF04082">
    <property type="entry name" value="Fungal_trans"/>
    <property type="match status" value="1"/>
</dbReference>
<dbReference type="Proteomes" id="UP000452235">
    <property type="component" value="Unassembled WGS sequence"/>
</dbReference>
<evidence type="ECO:0000256" key="8">
    <source>
        <dbReference type="ARBA" id="ARBA00023242"/>
    </source>
</evidence>
<evidence type="ECO:0000256" key="4">
    <source>
        <dbReference type="ARBA" id="ARBA00022771"/>
    </source>
</evidence>
<keyword evidence="10" id="KW-1185">Reference proteome</keyword>
<dbReference type="PANTHER" id="PTHR40626">
    <property type="entry name" value="MIP31509P"/>
    <property type="match status" value="1"/>
</dbReference>
<dbReference type="GO" id="GO:0005634">
    <property type="term" value="C:nucleus"/>
    <property type="evidence" value="ECO:0007669"/>
    <property type="project" value="UniProtKB-SubCell"/>
</dbReference>
<dbReference type="CDD" id="cd12148">
    <property type="entry name" value="fungal_TF_MHR"/>
    <property type="match status" value="1"/>
</dbReference>
<accession>A0A5M3YZJ4</accession>
<dbReference type="InterPro" id="IPR013087">
    <property type="entry name" value="Znf_C2H2_type"/>
</dbReference>
<name>A0A5M3YZJ4_ASPTE</name>
<evidence type="ECO:0000256" key="5">
    <source>
        <dbReference type="ARBA" id="ARBA00022833"/>
    </source>
</evidence>
<keyword evidence="6" id="KW-0805">Transcription regulation</keyword>
<dbReference type="PROSITE" id="PS50157">
    <property type="entry name" value="ZINC_FINGER_C2H2_2"/>
    <property type="match status" value="2"/>
</dbReference>
<dbReference type="SMART" id="SM00355">
    <property type="entry name" value="ZnF_C2H2"/>
    <property type="match status" value="2"/>
</dbReference>
<comment type="subcellular location">
    <subcellularLocation>
        <location evidence="1">Nucleus</location>
    </subcellularLocation>
</comment>
<dbReference type="GO" id="GO:0000785">
    <property type="term" value="C:chromatin"/>
    <property type="evidence" value="ECO:0007669"/>
    <property type="project" value="TreeGrafter"/>
</dbReference>
<dbReference type="InterPro" id="IPR051059">
    <property type="entry name" value="VerF-like"/>
</dbReference>
<organism evidence="9 10">
    <name type="scientific">Aspergillus terreus</name>
    <dbReference type="NCBI Taxonomy" id="33178"/>
    <lineage>
        <taxon>Eukaryota</taxon>
        <taxon>Fungi</taxon>
        <taxon>Dikarya</taxon>
        <taxon>Ascomycota</taxon>
        <taxon>Pezizomycotina</taxon>
        <taxon>Eurotiomycetes</taxon>
        <taxon>Eurotiomycetidae</taxon>
        <taxon>Eurotiales</taxon>
        <taxon>Aspergillaceae</taxon>
        <taxon>Aspergillus</taxon>
        <taxon>Aspergillus subgen. Circumdati</taxon>
    </lineage>
</organism>
<evidence type="ECO:0000256" key="7">
    <source>
        <dbReference type="ARBA" id="ARBA00023163"/>
    </source>
</evidence>
<dbReference type="PROSITE" id="PS00028">
    <property type="entry name" value="ZINC_FINGER_C2H2_1"/>
    <property type="match status" value="2"/>
</dbReference>
<keyword evidence="5" id="KW-0862">Zinc</keyword>
<evidence type="ECO:0000313" key="10">
    <source>
        <dbReference type="Proteomes" id="UP000452235"/>
    </source>
</evidence>
<evidence type="ECO:0000256" key="1">
    <source>
        <dbReference type="ARBA" id="ARBA00004123"/>
    </source>
</evidence>
<dbReference type="Pfam" id="PF00096">
    <property type="entry name" value="zf-C2H2"/>
    <property type="match status" value="1"/>
</dbReference>
<dbReference type="SUPFAM" id="SSF57667">
    <property type="entry name" value="beta-beta-alpha zinc fingers"/>
    <property type="match status" value="1"/>
</dbReference>
<dbReference type="GO" id="GO:0000978">
    <property type="term" value="F:RNA polymerase II cis-regulatory region sequence-specific DNA binding"/>
    <property type="evidence" value="ECO:0007669"/>
    <property type="project" value="InterPro"/>
</dbReference>
<evidence type="ECO:0000313" key="9">
    <source>
        <dbReference type="EMBL" id="GFF13862.1"/>
    </source>
</evidence>
<evidence type="ECO:0000256" key="6">
    <source>
        <dbReference type="ARBA" id="ARBA00023015"/>
    </source>
</evidence>
<evidence type="ECO:0000256" key="3">
    <source>
        <dbReference type="ARBA" id="ARBA00022737"/>
    </source>
</evidence>
<keyword evidence="2" id="KW-0479">Metal-binding</keyword>